<dbReference type="EMBL" id="CAJZBQ010000053">
    <property type="protein sequence ID" value="CAG9331523.1"/>
    <property type="molecule type" value="Genomic_DNA"/>
</dbReference>
<dbReference type="InterPro" id="IPR001870">
    <property type="entry name" value="B30.2/SPRY"/>
</dbReference>
<dbReference type="InterPro" id="IPR050672">
    <property type="entry name" value="FBXO45-Fsn/SPSB_families"/>
</dbReference>
<dbReference type="PANTHER" id="PTHR12245:SF5">
    <property type="entry name" value="SPRY DOMAIN-CONTAINING SOCS BOX PROTEIN 3"/>
    <property type="match status" value="1"/>
</dbReference>
<sequence>MMRKHDRDHPPGESKVYTPWGYGDLLEKNYSKAIVKFTWGGTGYIESSSISYSIPIQVKLFSKDRKILTFDWNISHDFFLLFTQLKKQLSISAGTYIKLIHPMGSIREILGSDTPYSLKLKRNAKFVALLRQNIFWNENKKASNIEISNNGLTALKKTEDEFETALANITLTSGSYYWEIKVDLLVDDDDIFIGVADGNIPLSGHPPDLGMFWGFRCSGGKKFRPDSGIEDYGETAGNGDVVGVRLEYIGDNGSISFLRNGKDYGVAYTNVPTNVFPAVSMFYQRTQVTLICKN</sequence>
<dbReference type="AlphaFoldDB" id="A0AAU9KE82"/>
<gene>
    <name evidence="2" type="ORF">BSTOLATCC_MIC53591</name>
</gene>
<protein>
    <recommendedName>
        <fullName evidence="1">B30.2/SPRY domain-containing protein</fullName>
    </recommendedName>
</protein>
<evidence type="ECO:0000259" key="1">
    <source>
        <dbReference type="PROSITE" id="PS50188"/>
    </source>
</evidence>
<evidence type="ECO:0000313" key="3">
    <source>
        <dbReference type="Proteomes" id="UP001162131"/>
    </source>
</evidence>
<dbReference type="CDD" id="cd11709">
    <property type="entry name" value="SPRY"/>
    <property type="match status" value="1"/>
</dbReference>
<dbReference type="PANTHER" id="PTHR12245">
    <property type="entry name" value="SPRY DOMAIN CONTAINING SOCS BOX PROTEIN"/>
    <property type="match status" value="1"/>
</dbReference>
<dbReference type="InterPro" id="IPR043136">
    <property type="entry name" value="B30.2/SPRY_sf"/>
</dbReference>
<dbReference type="PROSITE" id="PS50188">
    <property type="entry name" value="B302_SPRY"/>
    <property type="match status" value="1"/>
</dbReference>
<dbReference type="SMART" id="SM00449">
    <property type="entry name" value="SPRY"/>
    <property type="match status" value="1"/>
</dbReference>
<dbReference type="Pfam" id="PF00622">
    <property type="entry name" value="SPRY"/>
    <property type="match status" value="1"/>
</dbReference>
<reference evidence="2" key="1">
    <citation type="submission" date="2021-09" db="EMBL/GenBank/DDBJ databases">
        <authorList>
            <consortium name="AG Swart"/>
            <person name="Singh M."/>
            <person name="Singh A."/>
            <person name="Seah K."/>
            <person name="Emmerich C."/>
        </authorList>
    </citation>
    <scope>NUCLEOTIDE SEQUENCE</scope>
    <source>
        <strain evidence="2">ATCC30299</strain>
    </source>
</reference>
<evidence type="ECO:0000313" key="2">
    <source>
        <dbReference type="EMBL" id="CAG9331523.1"/>
    </source>
</evidence>
<dbReference type="InterPro" id="IPR013320">
    <property type="entry name" value="ConA-like_dom_sf"/>
</dbReference>
<dbReference type="Proteomes" id="UP001162131">
    <property type="component" value="Unassembled WGS sequence"/>
</dbReference>
<organism evidence="2 3">
    <name type="scientific">Blepharisma stoltei</name>
    <dbReference type="NCBI Taxonomy" id="1481888"/>
    <lineage>
        <taxon>Eukaryota</taxon>
        <taxon>Sar</taxon>
        <taxon>Alveolata</taxon>
        <taxon>Ciliophora</taxon>
        <taxon>Postciliodesmatophora</taxon>
        <taxon>Heterotrichea</taxon>
        <taxon>Heterotrichida</taxon>
        <taxon>Blepharismidae</taxon>
        <taxon>Blepharisma</taxon>
    </lineage>
</organism>
<dbReference type="Gene3D" id="2.60.120.920">
    <property type="match status" value="1"/>
</dbReference>
<dbReference type="SUPFAM" id="SSF49899">
    <property type="entry name" value="Concanavalin A-like lectins/glucanases"/>
    <property type="match status" value="1"/>
</dbReference>
<dbReference type="InterPro" id="IPR003877">
    <property type="entry name" value="SPRY_dom"/>
</dbReference>
<accession>A0AAU9KE82</accession>
<name>A0AAU9KE82_9CILI</name>
<keyword evidence="3" id="KW-1185">Reference proteome</keyword>
<proteinExistence type="predicted"/>
<comment type="caution">
    <text evidence="2">The sequence shown here is derived from an EMBL/GenBank/DDBJ whole genome shotgun (WGS) entry which is preliminary data.</text>
</comment>
<feature type="domain" description="B30.2/SPRY" evidence="1">
    <location>
        <begin position="114"/>
        <end position="294"/>
    </location>
</feature>